<dbReference type="EMBL" id="AP017470">
    <property type="protein sequence ID" value="BBB32567.1"/>
    <property type="molecule type" value="Genomic_DNA"/>
</dbReference>
<name>A0A7R6SZB4_9BACT</name>
<dbReference type="InterPro" id="IPR041166">
    <property type="entry name" value="Rubredoxin_2"/>
</dbReference>
<keyword evidence="1" id="KW-0479">Metal-binding</keyword>
<dbReference type="AlphaFoldDB" id="A0A7R6SZB4"/>
<dbReference type="GO" id="GO:0046872">
    <property type="term" value="F:metal ion binding"/>
    <property type="evidence" value="ECO:0007669"/>
    <property type="project" value="UniProtKB-KW"/>
</dbReference>
<organism evidence="4 5">
    <name type="scientific">Thermotomaculum hydrothermale</name>
    <dbReference type="NCBI Taxonomy" id="981385"/>
    <lineage>
        <taxon>Bacteria</taxon>
        <taxon>Pseudomonadati</taxon>
        <taxon>Acidobacteriota</taxon>
        <taxon>Holophagae</taxon>
        <taxon>Thermotomaculales</taxon>
        <taxon>Thermotomaculaceae</taxon>
        <taxon>Thermotomaculum</taxon>
    </lineage>
</organism>
<dbReference type="InterPro" id="IPR011990">
    <property type="entry name" value="TPR-like_helical_dom_sf"/>
</dbReference>
<evidence type="ECO:0000313" key="4">
    <source>
        <dbReference type="EMBL" id="BBB32567.1"/>
    </source>
</evidence>
<evidence type="ECO:0000313" key="5">
    <source>
        <dbReference type="Proteomes" id="UP000595564"/>
    </source>
</evidence>
<dbReference type="Pfam" id="PF18073">
    <property type="entry name" value="Zn_ribbon_LapB"/>
    <property type="match status" value="1"/>
</dbReference>
<dbReference type="Proteomes" id="UP000595564">
    <property type="component" value="Chromosome"/>
</dbReference>
<dbReference type="KEGG" id="thyd:TTHT_1027"/>
<protein>
    <submittedName>
        <fullName evidence="4">Lipopolysaccharide assembly protein B</fullName>
    </submittedName>
</protein>
<proteinExistence type="predicted"/>
<dbReference type="SUPFAM" id="SSF48452">
    <property type="entry name" value="TPR-like"/>
    <property type="match status" value="1"/>
</dbReference>
<sequence>MGIIILLSILIILVVLLFIIVTRDESKDSTKNEERLDDTVILILDKLQRGDLEKIEGLFKEILKKDSSKVEFYVILANIIRENGYISEAISIHKSILKRHDVLENKILKGWVLGNLAEDFRKGGMIDRALRTYKDALALLSEKESAPFLSKMDNKQAKEEDHVTPAVIWRKSLLERYMLLCKQVGDYEKLLSLIDIYNSTGGYSDENIYKREVAFVYNQLGEDEVKNENTKKAIEYFKKGLSIYRQLYPAYINLAKIYKDTKKQKAIQFLEQLIEEIPSKGFLILPLYKELAPKKFEQICNELINSNENDWRVRLELGRYYMEEGEKSKGLLEFKKCLEISPMVLIIHQEIWKYLLKHPEEIEIFKEYANTLNKVLVFNNPFICSKCNYKSSEFLWKCPYCHEFDTFVELKI</sequence>
<keyword evidence="5" id="KW-1185">Reference proteome</keyword>
<reference evidence="4 5" key="1">
    <citation type="journal article" date="2012" name="Extremophiles">
        <title>Thermotomaculum hydrothermale gen. nov., sp. nov., a novel heterotrophic thermophile within the phylum Acidobacteria from a deep-sea hydrothermal vent chimney in the Southern Okinawa Trough.</title>
        <authorList>
            <person name="Izumi H."/>
            <person name="Nunoura T."/>
            <person name="Miyazaki M."/>
            <person name="Mino S."/>
            <person name="Toki T."/>
            <person name="Takai K."/>
            <person name="Sako Y."/>
            <person name="Sawabe T."/>
            <person name="Nakagawa S."/>
        </authorList>
    </citation>
    <scope>NUCLEOTIDE SEQUENCE [LARGE SCALE GENOMIC DNA]</scope>
    <source>
        <strain evidence="4 5">AC55</strain>
    </source>
</reference>
<feature type="repeat" description="TPR" evidence="2">
    <location>
        <begin position="311"/>
        <end position="344"/>
    </location>
</feature>
<dbReference type="Gene3D" id="1.25.40.10">
    <property type="entry name" value="Tetratricopeptide repeat domain"/>
    <property type="match status" value="1"/>
</dbReference>
<dbReference type="InterPro" id="IPR019734">
    <property type="entry name" value="TPR_rpt"/>
</dbReference>
<keyword evidence="2" id="KW-0802">TPR repeat</keyword>
<dbReference type="SMART" id="SM00028">
    <property type="entry name" value="TPR"/>
    <property type="match status" value="4"/>
</dbReference>
<feature type="domain" description="LapB rubredoxin metal binding" evidence="3">
    <location>
        <begin position="382"/>
        <end position="409"/>
    </location>
</feature>
<feature type="repeat" description="TPR" evidence="2">
    <location>
        <begin position="214"/>
        <end position="247"/>
    </location>
</feature>
<dbReference type="Pfam" id="PF13181">
    <property type="entry name" value="TPR_8"/>
    <property type="match status" value="1"/>
</dbReference>
<evidence type="ECO:0000256" key="1">
    <source>
        <dbReference type="ARBA" id="ARBA00022723"/>
    </source>
</evidence>
<evidence type="ECO:0000256" key="2">
    <source>
        <dbReference type="PROSITE-ProRule" id="PRU00339"/>
    </source>
</evidence>
<dbReference type="RefSeq" id="WP_201328922.1">
    <property type="nucleotide sequence ID" value="NZ_AP017470.1"/>
</dbReference>
<dbReference type="PROSITE" id="PS50005">
    <property type="entry name" value="TPR"/>
    <property type="match status" value="2"/>
</dbReference>
<accession>A0A7R6SZB4</accession>
<evidence type="ECO:0000259" key="3">
    <source>
        <dbReference type="Pfam" id="PF18073"/>
    </source>
</evidence>
<gene>
    <name evidence="4" type="primary">lapB</name>
    <name evidence="4" type="ORF">TTHT_1027</name>
</gene>